<accession>A0A562QEP8</accession>
<keyword evidence="2" id="KW-1185">Reference proteome</keyword>
<dbReference type="RefSeq" id="WP_144451303.1">
    <property type="nucleotide sequence ID" value="NZ_VLKZ01000009.1"/>
</dbReference>
<gene>
    <name evidence="1" type="ORF">IQ10_03069</name>
</gene>
<protein>
    <submittedName>
        <fullName evidence="1">Uncharacterized protein</fullName>
    </submittedName>
</protein>
<sequence length="64" mass="7240">MFKTYYGASNKIGVRGKAVSKTVTSTSYTYGEVKSYTLTDEELDYYRSLKAPKKESKNRSIVIS</sequence>
<organism evidence="1 2">
    <name type="scientific">Halalkalibacter nanhaiisediminis</name>
    <dbReference type="NCBI Taxonomy" id="688079"/>
    <lineage>
        <taxon>Bacteria</taxon>
        <taxon>Bacillati</taxon>
        <taxon>Bacillota</taxon>
        <taxon>Bacilli</taxon>
        <taxon>Bacillales</taxon>
        <taxon>Bacillaceae</taxon>
        <taxon>Halalkalibacter</taxon>
    </lineage>
</organism>
<dbReference type="EMBL" id="VLKZ01000009">
    <property type="protein sequence ID" value="TWI54516.1"/>
    <property type="molecule type" value="Genomic_DNA"/>
</dbReference>
<dbReference type="AlphaFoldDB" id="A0A562QEP8"/>
<comment type="caution">
    <text evidence="1">The sequence shown here is derived from an EMBL/GenBank/DDBJ whole genome shotgun (WGS) entry which is preliminary data.</text>
</comment>
<evidence type="ECO:0000313" key="1">
    <source>
        <dbReference type="EMBL" id="TWI54516.1"/>
    </source>
</evidence>
<name>A0A562QEP8_9BACI</name>
<reference evidence="1 2" key="1">
    <citation type="journal article" date="2015" name="Stand. Genomic Sci.">
        <title>Genomic Encyclopedia of Bacterial and Archaeal Type Strains, Phase III: the genomes of soil and plant-associated and newly described type strains.</title>
        <authorList>
            <person name="Whitman W.B."/>
            <person name="Woyke T."/>
            <person name="Klenk H.P."/>
            <person name="Zhou Y."/>
            <person name="Lilburn T.G."/>
            <person name="Beck B.J."/>
            <person name="De Vos P."/>
            <person name="Vandamme P."/>
            <person name="Eisen J.A."/>
            <person name="Garrity G."/>
            <person name="Hugenholtz P."/>
            <person name="Kyrpides N.C."/>
        </authorList>
    </citation>
    <scope>NUCLEOTIDE SEQUENCE [LARGE SCALE GENOMIC DNA]</scope>
    <source>
        <strain evidence="1 2">CGMCC 1.10116</strain>
    </source>
</reference>
<proteinExistence type="predicted"/>
<dbReference type="Proteomes" id="UP000315711">
    <property type="component" value="Unassembled WGS sequence"/>
</dbReference>
<evidence type="ECO:0000313" key="2">
    <source>
        <dbReference type="Proteomes" id="UP000315711"/>
    </source>
</evidence>